<dbReference type="Gene3D" id="3.40.630.30">
    <property type="match status" value="1"/>
</dbReference>
<dbReference type="Pfam" id="PF00583">
    <property type="entry name" value="Acetyltransf_1"/>
    <property type="match status" value="1"/>
</dbReference>
<dbReference type="InterPro" id="IPR000182">
    <property type="entry name" value="GNAT_dom"/>
</dbReference>
<evidence type="ECO:0000313" key="3">
    <source>
        <dbReference type="EMBL" id="MCZ4093218.1"/>
    </source>
</evidence>
<sequence length="80" mass="9078">MLVDPPFQRRGLGRRILGELESRAVALGFKWIKVDTTTIQVGSQRLYETAGYIRRGEGILHGYVVIFYEKCFADRDDGAT</sequence>
<gene>
    <name evidence="3" type="ORF">O3W52_25335</name>
</gene>
<dbReference type="PROSITE" id="PS51186">
    <property type="entry name" value="GNAT"/>
    <property type="match status" value="1"/>
</dbReference>
<evidence type="ECO:0000259" key="2">
    <source>
        <dbReference type="PROSITE" id="PS51186"/>
    </source>
</evidence>
<evidence type="ECO:0000313" key="4">
    <source>
        <dbReference type="Proteomes" id="UP001079430"/>
    </source>
</evidence>
<keyword evidence="1" id="KW-0808">Transferase</keyword>
<keyword evidence="4" id="KW-1185">Reference proteome</keyword>
<organism evidence="3 4">
    <name type="scientific">Sinorhizobium psoraleae</name>
    <dbReference type="NCBI Taxonomy" id="520838"/>
    <lineage>
        <taxon>Bacteria</taxon>
        <taxon>Pseudomonadati</taxon>
        <taxon>Pseudomonadota</taxon>
        <taxon>Alphaproteobacteria</taxon>
        <taxon>Hyphomicrobiales</taxon>
        <taxon>Rhizobiaceae</taxon>
        <taxon>Sinorhizobium/Ensifer group</taxon>
        <taxon>Sinorhizobium</taxon>
    </lineage>
</organism>
<dbReference type="SUPFAM" id="SSF55729">
    <property type="entry name" value="Acyl-CoA N-acyltransferases (Nat)"/>
    <property type="match status" value="1"/>
</dbReference>
<evidence type="ECO:0000256" key="1">
    <source>
        <dbReference type="ARBA" id="ARBA00022679"/>
    </source>
</evidence>
<dbReference type="PANTHER" id="PTHR13947">
    <property type="entry name" value="GNAT FAMILY N-ACETYLTRANSFERASE"/>
    <property type="match status" value="1"/>
</dbReference>
<reference evidence="3" key="1">
    <citation type="submission" date="2022-10" db="EMBL/GenBank/DDBJ databases">
        <title>Whole genome sequencing of three plant growth promoting bacteria isolated from Vachellia tortilis subsp. raddiana in Morocco.</title>
        <authorList>
            <person name="Hnini M."/>
            <person name="Zouagui R."/>
            <person name="Zouagui H."/>
            <person name="Chemao Elfihri M.-W."/>
            <person name="Ibrahimi A."/>
            <person name="Sbabou L."/>
            <person name="Aurag J."/>
        </authorList>
    </citation>
    <scope>NUCLEOTIDE SEQUENCE</scope>
    <source>
        <strain evidence="3">LMR678</strain>
    </source>
</reference>
<name>A0ABT4KMN3_9HYPH</name>
<dbReference type="InterPro" id="IPR050769">
    <property type="entry name" value="NAT_camello-type"/>
</dbReference>
<dbReference type="EMBL" id="JAPVOI010000005">
    <property type="protein sequence ID" value="MCZ4093218.1"/>
    <property type="molecule type" value="Genomic_DNA"/>
</dbReference>
<dbReference type="Proteomes" id="UP001079430">
    <property type="component" value="Unassembled WGS sequence"/>
</dbReference>
<comment type="caution">
    <text evidence="3">The sequence shown here is derived from an EMBL/GenBank/DDBJ whole genome shotgun (WGS) entry which is preliminary data.</text>
</comment>
<accession>A0ABT4KMN3</accession>
<dbReference type="PANTHER" id="PTHR13947:SF37">
    <property type="entry name" value="LD18367P"/>
    <property type="match status" value="1"/>
</dbReference>
<dbReference type="InterPro" id="IPR016181">
    <property type="entry name" value="Acyl_CoA_acyltransferase"/>
</dbReference>
<proteinExistence type="predicted"/>
<dbReference type="CDD" id="cd04301">
    <property type="entry name" value="NAT_SF"/>
    <property type="match status" value="1"/>
</dbReference>
<feature type="domain" description="N-acetyltransferase" evidence="2">
    <location>
        <begin position="1"/>
        <end position="74"/>
    </location>
</feature>
<protein>
    <submittedName>
        <fullName evidence="3">GNAT family N-acetyltransferase</fullName>
    </submittedName>
</protein>
<dbReference type="RefSeq" id="WP_269284965.1">
    <property type="nucleotide sequence ID" value="NZ_JAPVOI010000005.1"/>
</dbReference>